<evidence type="ECO:0000256" key="6">
    <source>
        <dbReference type="ARBA" id="ARBA00029628"/>
    </source>
</evidence>
<keyword evidence="8" id="KW-0614">Plasmid</keyword>
<protein>
    <recommendedName>
        <fullName evidence="2">Toxin CcdB</fullName>
    </recommendedName>
    <alternativeName>
        <fullName evidence="7">Cytotoxic protein CcdB</fullName>
    </alternativeName>
    <alternativeName>
        <fullName evidence="6">Protein LetD</fullName>
    </alternativeName>
</protein>
<sequence length="102" mass="11309">MPFTIYRNKGNARIYPYLLNVQSDIIGGLSTRMVIPLVPLAAFTGRPAQRLNPVISVEGVPHLVFTHEMAAVKLNQLGEVVTDLMESRQLVKDAIDFLFDGV</sequence>
<dbReference type="GO" id="GO:0006276">
    <property type="term" value="P:plasmid maintenance"/>
    <property type="evidence" value="ECO:0007669"/>
    <property type="project" value="InterPro"/>
</dbReference>
<organism evidence="8">
    <name type="scientific">Aeromonas salmonicida</name>
    <dbReference type="NCBI Taxonomy" id="645"/>
    <lineage>
        <taxon>Bacteria</taxon>
        <taxon>Pseudomonadati</taxon>
        <taxon>Pseudomonadota</taxon>
        <taxon>Gammaproteobacteria</taxon>
        <taxon>Aeromonadales</taxon>
        <taxon>Aeromonadaceae</taxon>
        <taxon>Aeromonas</taxon>
    </lineage>
</organism>
<evidence type="ECO:0000256" key="4">
    <source>
        <dbReference type="ARBA" id="ARBA00023015"/>
    </source>
</evidence>
<dbReference type="EMBL" id="KT334398">
    <property type="protein sequence ID" value="ALK43995.1"/>
    <property type="molecule type" value="Genomic_DNA"/>
</dbReference>
<keyword evidence="4" id="KW-0805">Transcription regulation</keyword>
<dbReference type="RefSeq" id="WP_059167484.1">
    <property type="nucleotide sequence ID" value="NZ_CAWMQR010000003.1"/>
</dbReference>
<comment type="similarity">
    <text evidence="1">Belongs to the CcdB toxin family.</text>
</comment>
<reference evidence="8" key="1">
    <citation type="submission" date="2015-07" db="EMBL/GenBank/DDBJ databases">
        <title>The mesophilic/psychrophilic dichotomy of Aeromonas salmonicida.</title>
        <authorList>
            <person name="Vincent A.T."/>
            <person name="Trudel M.V."/>
            <person name="Freschi L."/>
            <person name="Nagar V."/>
            <person name="Levesque R.C."/>
            <person name="Charette S.J."/>
        </authorList>
    </citation>
    <scope>NUCLEOTIDE SEQUENCE</scope>
    <source>
        <strain evidence="8">Y47</strain>
        <plasmid evidence="8">pY47-3</plasmid>
    </source>
</reference>
<geneLocation type="plasmid" evidence="8">
    <name>pY47-3</name>
</geneLocation>
<dbReference type="Gene3D" id="2.30.30.110">
    <property type="match status" value="1"/>
</dbReference>
<keyword evidence="5" id="KW-0804">Transcription</keyword>
<evidence type="ECO:0000256" key="5">
    <source>
        <dbReference type="ARBA" id="ARBA00023163"/>
    </source>
</evidence>
<gene>
    <name evidence="8" type="primary">ccdB</name>
</gene>
<evidence type="ECO:0000256" key="3">
    <source>
        <dbReference type="ARBA" id="ARBA00022491"/>
    </source>
</evidence>
<dbReference type="InterPro" id="IPR011067">
    <property type="entry name" value="Plasmid_toxin/cell-grow_inhib"/>
</dbReference>
<dbReference type="PATRIC" id="fig|645.13.peg.33"/>
<evidence type="ECO:0000256" key="1">
    <source>
        <dbReference type="ARBA" id="ARBA00005230"/>
    </source>
</evidence>
<dbReference type="Pfam" id="PF01845">
    <property type="entry name" value="CcdB"/>
    <property type="match status" value="1"/>
</dbReference>
<evidence type="ECO:0000256" key="7">
    <source>
        <dbReference type="ARBA" id="ARBA00033135"/>
    </source>
</evidence>
<proteinExistence type="inferred from homology"/>
<evidence type="ECO:0000256" key="2">
    <source>
        <dbReference type="ARBA" id="ARBA00015075"/>
    </source>
</evidence>
<name>A0A0S1GNH4_AERSA</name>
<dbReference type="GO" id="GO:0008657">
    <property type="term" value="F:DNA topoisomerase type II (double strand cut, ATP-hydrolyzing) inhibitor activity"/>
    <property type="evidence" value="ECO:0007669"/>
    <property type="project" value="InterPro"/>
</dbReference>
<dbReference type="AlphaFoldDB" id="A0A0S1GNH4"/>
<dbReference type="InterPro" id="IPR002712">
    <property type="entry name" value="CcdB"/>
</dbReference>
<evidence type="ECO:0000313" key="8">
    <source>
        <dbReference type="EMBL" id="ALK43995.1"/>
    </source>
</evidence>
<accession>A0A0S1GNH4</accession>
<dbReference type="SUPFAM" id="SSF50118">
    <property type="entry name" value="Cell growth inhibitor/plasmid maintenance toxic component"/>
    <property type="match status" value="1"/>
</dbReference>
<keyword evidence="3" id="KW-0678">Repressor</keyword>